<feature type="domain" description="Peptidase S9 prolyl oligopeptidase catalytic" evidence="4">
    <location>
        <begin position="439"/>
        <end position="649"/>
    </location>
</feature>
<dbReference type="AlphaFoldDB" id="K9ECV1"/>
<dbReference type="STRING" id="883081.HMPREF9698_00803"/>
<evidence type="ECO:0000313" key="5">
    <source>
        <dbReference type="EMBL" id="EKU93686.1"/>
    </source>
</evidence>
<comment type="similarity">
    <text evidence="1">Belongs to the peptidase S9C family.</text>
</comment>
<dbReference type="eggNOG" id="COG1506">
    <property type="taxonomic scope" value="Bacteria"/>
</dbReference>
<dbReference type="SUPFAM" id="SSF82171">
    <property type="entry name" value="DPP6 N-terminal domain-like"/>
    <property type="match status" value="1"/>
</dbReference>
<dbReference type="FunFam" id="3.40.50.1820:FF:000028">
    <property type="entry name" value="S9 family peptidase"/>
    <property type="match status" value="1"/>
</dbReference>
<dbReference type="InterPro" id="IPR001375">
    <property type="entry name" value="Peptidase_S9_cat"/>
</dbReference>
<dbReference type="GO" id="GO:0004252">
    <property type="term" value="F:serine-type endopeptidase activity"/>
    <property type="evidence" value="ECO:0007669"/>
    <property type="project" value="TreeGrafter"/>
</dbReference>
<proteinExistence type="inferred from homology"/>
<dbReference type="PANTHER" id="PTHR42776:SF27">
    <property type="entry name" value="DIPEPTIDYL PEPTIDASE FAMILY MEMBER 6"/>
    <property type="match status" value="1"/>
</dbReference>
<accession>K9ECV1</accession>
<dbReference type="PATRIC" id="fig|883081.3.peg.799"/>
<dbReference type="PANTHER" id="PTHR42776">
    <property type="entry name" value="SERINE PEPTIDASE S9 FAMILY MEMBER"/>
    <property type="match status" value="1"/>
</dbReference>
<dbReference type="Proteomes" id="UP000009875">
    <property type="component" value="Unassembled WGS sequence"/>
</dbReference>
<dbReference type="InterPro" id="IPR029058">
    <property type="entry name" value="AB_hydrolase_fold"/>
</dbReference>
<evidence type="ECO:0000259" key="4">
    <source>
        <dbReference type="Pfam" id="PF00326"/>
    </source>
</evidence>
<dbReference type="Pfam" id="PF00326">
    <property type="entry name" value="Peptidase_S9"/>
    <property type="match status" value="1"/>
</dbReference>
<dbReference type="RefSeq" id="WP_003777614.1">
    <property type="nucleotide sequence ID" value="NZ_JH992958.1"/>
</dbReference>
<evidence type="ECO:0000256" key="3">
    <source>
        <dbReference type="ARBA" id="ARBA00022801"/>
    </source>
</evidence>
<gene>
    <name evidence="5" type="ORF">HMPREF9698_00803</name>
</gene>
<dbReference type="InterPro" id="IPR011042">
    <property type="entry name" value="6-blade_b-propeller_TolB-like"/>
</dbReference>
<dbReference type="Gene3D" id="2.120.10.30">
    <property type="entry name" value="TolB, C-terminal domain"/>
    <property type="match status" value="1"/>
</dbReference>
<protein>
    <recommendedName>
        <fullName evidence="4">Peptidase S9 prolyl oligopeptidase catalytic domain-containing protein</fullName>
    </recommendedName>
</protein>
<dbReference type="EMBL" id="AGXA01000017">
    <property type="protein sequence ID" value="EKU93686.1"/>
    <property type="molecule type" value="Genomic_DNA"/>
</dbReference>
<keyword evidence="2" id="KW-0645">Protease</keyword>
<name>K9ECV1_9LACT</name>
<dbReference type="HOGENOM" id="CLU_008615_2_2_9"/>
<evidence type="ECO:0000256" key="1">
    <source>
        <dbReference type="ARBA" id="ARBA00010040"/>
    </source>
</evidence>
<dbReference type="OrthoDB" id="108903at2"/>
<reference evidence="5 6" key="1">
    <citation type="submission" date="2012-09" db="EMBL/GenBank/DDBJ databases">
        <title>The Genome Sequence of Alloiococcus otitis ATCC 51267.</title>
        <authorList>
            <consortium name="The Broad Institute Genome Sequencing Platform"/>
            <person name="Earl A."/>
            <person name="Ward D."/>
            <person name="Feldgarden M."/>
            <person name="Gevers D."/>
            <person name="Huys G."/>
            <person name="Walker B."/>
            <person name="Young S.K."/>
            <person name="Zeng Q."/>
            <person name="Gargeya S."/>
            <person name="Fitzgerald M."/>
            <person name="Haas B."/>
            <person name="Abouelleil A."/>
            <person name="Alvarado L."/>
            <person name="Arachchi H.M."/>
            <person name="Berlin A.M."/>
            <person name="Chapman S.B."/>
            <person name="Goldberg J."/>
            <person name="Griggs A."/>
            <person name="Gujja S."/>
            <person name="Hansen M."/>
            <person name="Howarth C."/>
            <person name="Imamovic A."/>
            <person name="Larimer J."/>
            <person name="McCowen C."/>
            <person name="Montmayeur A."/>
            <person name="Murphy C."/>
            <person name="Neiman D."/>
            <person name="Pearson M."/>
            <person name="Priest M."/>
            <person name="Roberts A."/>
            <person name="Saif S."/>
            <person name="Shea T."/>
            <person name="Sisk P."/>
            <person name="Sykes S."/>
            <person name="Wortman J."/>
            <person name="Nusbaum C."/>
            <person name="Birren B."/>
        </authorList>
    </citation>
    <scope>NUCLEOTIDE SEQUENCE [LARGE SCALE GENOMIC DNA]</scope>
    <source>
        <strain evidence="5 6">ATCC 51267</strain>
    </source>
</reference>
<comment type="caution">
    <text evidence="5">The sequence shown here is derived from an EMBL/GenBank/DDBJ whole genome shotgun (WGS) entry which is preliminary data.</text>
</comment>
<keyword evidence="3" id="KW-0378">Hydrolase</keyword>
<evidence type="ECO:0000313" key="6">
    <source>
        <dbReference type="Proteomes" id="UP000009875"/>
    </source>
</evidence>
<dbReference type="Gene3D" id="3.40.50.1820">
    <property type="entry name" value="alpha/beta hydrolase"/>
    <property type="match status" value="1"/>
</dbReference>
<dbReference type="GO" id="GO:0006508">
    <property type="term" value="P:proteolysis"/>
    <property type="evidence" value="ECO:0007669"/>
    <property type="project" value="UniProtKB-KW"/>
</dbReference>
<keyword evidence="6" id="KW-1185">Reference proteome</keyword>
<organism evidence="5 6">
    <name type="scientific">Alloiococcus otitis ATCC 51267</name>
    <dbReference type="NCBI Taxonomy" id="883081"/>
    <lineage>
        <taxon>Bacteria</taxon>
        <taxon>Bacillati</taxon>
        <taxon>Bacillota</taxon>
        <taxon>Bacilli</taxon>
        <taxon>Lactobacillales</taxon>
        <taxon>Carnobacteriaceae</taxon>
        <taxon>Alloiococcus</taxon>
    </lineage>
</organism>
<evidence type="ECO:0000256" key="2">
    <source>
        <dbReference type="ARBA" id="ARBA00022670"/>
    </source>
</evidence>
<sequence>MSKITSQSLYELKNVSQPLAVDEAVFYLETRIDKESNSYKTSLWRLDLKNQDRTLWLSEDYNPTAIEVSPNQKYLSFLSSFKGEKAQLYLIPLTGGGAFALTDEKQGVTSYLWTANSASLYYQTSHKEEEDQKAGSTWPQPTKINRLQHKADGVGLLPEDLTYQVKQVAVASQEVSTVLEKDQAFNLQYVAQDESYLLYVDRLDPDDEWVYGASVYEYNIAQKKARLVTGDYPKGSFYFEAVNSDETAFLLSGNDFSHAFVSLENLYLWDRESQEVTNVSVEDKMVGDTIVGDFQQKISGFPVKWVSDQDFIYPVTDHGKTVLYQGNVQGQNEKVLDEKIHLTGGDPVKANQLVVTYSTLNQPSRLALVDLNSREITDLYNPNQAFEADHTFADIDSFYYTGADNDQVQGWYVKPLESSDNHPAVVYIHGGPQVNYGESFFHEVQYLAGAGYGVVMLNPHGGNSYGQEFVATILGDYGNKDYEDVMLGTDYVLDQYPNIDPDRLFVAGGSYGGFMTNWVVGHTHRFKAAVTQRSISNWISFYGTSDVGAFFVEFQLQADLSRPEDLWRMSPLAYASQSTTPLLVLHGQEDLRCPQEQGEQMYIAMKKAGVDTKLVLYPDSSHGLSRQGLPNLRIERLEEIKAWFDHYAGL</sequence>
<dbReference type="SUPFAM" id="SSF53474">
    <property type="entry name" value="alpha/beta-Hydrolases"/>
    <property type="match status" value="1"/>
</dbReference>